<proteinExistence type="predicted"/>
<dbReference type="EMBL" id="JAOB01000090">
    <property type="protein sequence ID" value="EUA09006.1"/>
    <property type="molecule type" value="Genomic_DNA"/>
</dbReference>
<evidence type="ECO:0000313" key="1">
    <source>
        <dbReference type="EMBL" id="EUA09006.1"/>
    </source>
</evidence>
<accession>X7YQC7</accession>
<comment type="caution">
    <text evidence="1">The sequence shown here is derived from an EMBL/GenBank/DDBJ whole genome shotgun (WGS) entry which is preliminary data.</text>
</comment>
<dbReference type="PATRIC" id="fig|1299334.3.peg.9552"/>
<gene>
    <name evidence="1" type="ORF">I553_10063</name>
</gene>
<name>X7YQC7_MYCXE</name>
<dbReference type="AlphaFoldDB" id="X7YQC7"/>
<protein>
    <submittedName>
        <fullName evidence="1">Uncharacterized protein</fullName>
    </submittedName>
</protein>
<organism evidence="1">
    <name type="scientific">Mycobacterium xenopi 4042</name>
    <dbReference type="NCBI Taxonomy" id="1299334"/>
    <lineage>
        <taxon>Bacteria</taxon>
        <taxon>Bacillati</taxon>
        <taxon>Actinomycetota</taxon>
        <taxon>Actinomycetes</taxon>
        <taxon>Mycobacteriales</taxon>
        <taxon>Mycobacteriaceae</taxon>
        <taxon>Mycobacterium</taxon>
    </lineage>
</organism>
<reference evidence="1" key="1">
    <citation type="submission" date="2014-01" db="EMBL/GenBank/DDBJ databases">
        <authorList>
            <person name="Brown-Elliot B."/>
            <person name="Wallace R."/>
            <person name="Lenaerts A."/>
            <person name="Ordway D."/>
            <person name="DeGroote M.A."/>
            <person name="Parker T."/>
            <person name="Sizemore C."/>
            <person name="Tallon L.J."/>
            <person name="Sadzewicz L.K."/>
            <person name="Sengamalay N."/>
            <person name="Fraser C.M."/>
            <person name="Hine E."/>
            <person name="Shefchek K.A."/>
            <person name="Das S.P."/>
            <person name="Tettelin H."/>
        </authorList>
    </citation>
    <scope>NUCLEOTIDE SEQUENCE [LARGE SCALE GENOMIC DNA]</scope>
    <source>
        <strain evidence="1">4042</strain>
    </source>
</reference>
<sequence>MFDTTDPLRATGVAEPAAMSALDPGIWWRRSGPHTGWSRCWWRGGSRRSRPCCATGSLRPRT</sequence>